<accession>A0ABY2GYB8</accession>
<dbReference type="Proteomes" id="UP001642720">
    <property type="component" value="Unassembled WGS sequence"/>
</dbReference>
<dbReference type="GeneID" id="300578739"/>
<protein>
    <submittedName>
        <fullName evidence="2">Uncharacterized protein</fullName>
    </submittedName>
</protein>
<comment type="caution">
    <text evidence="2">The sequence shown here is derived from an EMBL/GenBank/DDBJ whole genome shotgun (WGS) entry which is preliminary data.</text>
</comment>
<evidence type="ECO:0000313" key="2">
    <source>
        <dbReference type="EMBL" id="TFB00679.1"/>
    </source>
</evidence>
<keyword evidence="3" id="KW-1185">Reference proteome</keyword>
<proteinExistence type="predicted"/>
<dbReference type="RefSeq" id="XP_073556880.1">
    <property type="nucleotide sequence ID" value="XM_073704289.1"/>
</dbReference>
<evidence type="ECO:0000256" key="1">
    <source>
        <dbReference type="SAM" id="MobiDB-lite"/>
    </source>
</evidence>
<feature type="region of interest" description="Disordered" evidence="1">
    <location>
        <begin position="1"/>
        <end position="21"/>
    </location>
</feature>
<dbReference type="EMBL" id="PPTA01000010">
    <property type="protein sequence ID" value="TFB00679.1"/>
    <property type="molecule type" value="Genomic_DNA"/>
</dbReference>
<reference evidence="2 3" key="1">
    <citation type="submission" date="2018-01" db="EMBL/GenBank/DDBJ databases">
        <title>Genome characterization of the sugarcane-associated fungus Trichoderma ghanense CCMA-1212 and their application in lignocelulose bioconversion.</title>
        <authorList>
            <person name="Steindorff A.S."/>
            <person name="Mendes T.D."/>
            <person name="Vilela E.S.D."/>
            <person name="Rodrigues D.S."/>
            <person name="Formighieri E.F."/>
            <person name="Melo I.S."/>
            <person name="Favaro L.C.L."/>
        </authorList>
    </citation>
    <scope>NUCLEOTIDE SEQUENCE [LARGE SCALE GENOMIC DNA]</scope>
    <source>
        <strain evidence="2 3">CCMA-1212</strain>
    </source>
</reference>
<sequence>MPPLRRLSPLPPQSSNTEGTRSHLNSECLVWPRLAHHHRCSRGGAEQTTLLFFRASLLLLSTGCACHRLPAYYQEYLHGTNWQIRLLARLSSHKHHQVCAESDGGISELKGEREWAAESERQAQFAGRCHRPGVTNGAAKWKFCRAMGARDFVYPRNWANRCRSGFACPRWSGESAWVAFEGAVGSSRPGEAARSSHSVPPRLYARLVSRTCRCQHWLPGFLV</sequence>
<name>A0ABY2GYB8_9HYPO</name>
<organism evidence="2 3">
    <name type="scientific">Trichoderma ghanense</name>
    <dbReference type="NCBI Taxonomy" id="65468"/>
    <lineage>
        <taxon>Eukaryota</taxon>
        <taxon>Fungi</taxon>
        <taxon>Dikarya</taxon>
        <taxon>Ascomycota</taxon>
        <taxon>Pezizomycotina</taxon>
        <taxon>Sordariomycetes</taxon>
        <taxon>Hypocreomycetidae</taxon>
        <taxon>Hypocreales</taxon>
        <taxon>Hypocreaceae</taxon>
        <taxon>Trichoderma</taxon>
    </lineage>
</organism>
<evidence type="ECO:0000313" key="3">
    <source>
        <dbReference type="Proteomes" id="UP001642720"/>
    </source>
</evidence>
<gene>
    <name evidence="2" type="ORF">CCMA1212_007111</name>
</gene>